<comment type="caution">
    <text evidence="1">The sequence shown here is derived from an EMBL/GenBank/DDBJ whole genome shotgun (WGS) entry which is preliminary data.</text>
</comment>
<accession>A0ABN1DWN0</accession>
<gene>
    <name evidence="1" type="ORF">GCM10010390_65220</name>
</gene>
<organism evidence="1 2">
    <name type="scientific">Streptomyces mordarskii</name>
    <dbReference type="NCBI Taxonomy" id="1226758"/>
    <lineage>
        <taxon>Bacteria</taxon>
        <taxon>Bacillati</taxon>
        <taxon>Actinomycetota</taxon>
        <taxon>Actinomycetes</taxon>
        <taxon>Kitasatosporales</taxon>
        <taxon>Streptomycetaceae</taxon>
        <taxon>Streptomyces</taxon>
    </lineage>
</organism>
<sequence>MSRGKTAAERAASARWQVRRRRLMAAGQWEPFVDAEPVREHLRRINAAGMAYGVISERLGLAQNSSLQHLMWGRGDFGPGQQVRRETAELVLSYWPSLDEFPDGARIDATGTRRRVQALAVRGWSRQVIAERVGMTASHFKKAIGHERVTARLARRVAAVYDAWWNQDPLEHGVPPQSVSRARGDAQRSGFHSALAWDDESIDDPDAAPVLDAALPEPEADPENAAARWLAGESVILDAAARRVVIRHLMEWTADPVDRIAARLEMSPDALSRSWERIKKRERDAGRKAPWRRAYLTAQELGLETEMTNNEMERAA</sequence>
<proteinExistence type="predicted"/>
<name>A0ABN1DWN0_9ACTN</name>
<keyword evidence="2" id="KW-1185">Reference proteome</keyword>
<protein>
    <submittedName>
        <fullName evidence="1">Uncharacterized protein</fullName>
    </submittedName>
</protein>
<dbReference type="Proteomes" id="UP001501576">
    <property type="component" value="Unassembled WGS sequence"/>
</dbReference>
<reference evidence="1 2" key="1">
    <citation type="journal article" date="2019" name="Int. J. Syst. Evol. Microbiol.">
        <title>The Global Catalogue of Microorganisms (GCM) 10K type strain sequencing project: providing services to taxonomists for standard genome sequencing and annotation.</title>
        <authorList>
            <consortium name="The Broad Institute Genomics Platform"/>
            <consortium name="The Broad Institute Genome Sequencing Center for Infectious Disease"/>
            <person name="Wu L."/>
            <person name="Ma J."/>
        </authorList>
    </citation>
    <scope>NUCLEOTIDE SEQUENCE [LARGE SCALE GENOMIC DNA]</scope>
    <source>
        <strain evidence="1 2">JCM 5052</strain>
    </source>
</reference>
<dbReference type="EMBL" id="BAAABZ010000071">
    <property type="protein sequence ID" value="GAA0554103.1"/>
    <property type="molecule type" value="Genomic_DNA"/>
</dbReference>
<evidence type="ECO:0000313" key="1">
    <source>
        <dbReference type="EMBL" id="GAA0554103.1"/>
    </source>
</evidence>
<evidence type="ECO:0000313" key="2">
    <source>
        <dbReference type="Proteomes" id="UP001501576"/>
    </source>
</evidence>
<dbReference type="RefSeq" id="WP_346160791.1">
    <property type="nucleotide sequence ID" value="NZ_BAAABZ010000071.1"/>
</dbReference>